<accession>A0ABT0PRS5</accession>
<dbReference type="InterPro" id="IPR034660">
    <property type="entry name" value="DinB/YfiT-like"/>
</dbReference>
<gene>
    <name evidence="2" type="ORF">M3P19_08680</name>
</gene>
<name>A0ABT0PRS5_9FLAO</name>
<evidence type="ECO:0008006" key="4">
    <source>
        <dbReference type="Google" id="ProtNLM"/>
    </source>
</evidence>
<reference evidence="2 3" key="1">
    <citation type="submission" date="2022-05" db="EMBL/GenBank/DDBJ databases">
        <authorList>
            <person name="Park J.-S."/>
        </authorList>
    </citation>
    <scope>NUCLEOTIDE SEQUENCE [LARGE SCALE GENOMIC DNA]</scope>
    <source>
        <strain evidence="2 3">2012CJ35-5</strain>
    </source>
</reference>
<keyword evidence="3" id="KW-1185">Reference proteome</keyword>
<feature type="signal peptide" evidence="1">
    <location>
        <begin position="1"/>
        <end position="23"/>
    </location>
</feature>
<dbReference type="SUPFAM" id="SSF109854">
    <property type="entry name" value="DinB/YfiT-like putative metalloenzymes"/>
    <property type="match status" value="1"/>
</dbReference>
<dbReference type="RefSeq" id="WP_249657272.1">
    <property type="nucleotide sequence ID" value="NZ_JAMFMA010000002.1"/>
</dbReference>
<protein>
    <recommendedName>
        <fullName evidence="4">DinB family protein</fullName>
    </recommendedName>
</protein>
<feature type="chain" id="PRO_5046978689" description="DinB family protein" evidence="1">
    <location>
        <begin position="24"/>
        <end position="201"/>
    </location>
</feature>
<evidence type="ECO:0000313" key="3">
    <source>
        <dbReference type="Proteomes" id="UP001203607"/>
    </source>
</evidence>
<comment type="caution">
    <text evidence="2">The sequence shown here is derived from an EMBL/GenBank/DDBJ whole genome shotgun (WGS) entry which is preliminary data.</text>
</comment>
<evidence type="ECO:0000313" key="2">
    <source>
        <dbReference type="EMBL" id="MCL6274083.1"/>
    </source>
</evidence>
<dbReference type="Gene3D" id="1.20.120.450">
    <property type="entry name" value="dinb family like domain"/>
    <property type="match status" value="1"/>
</dbReference>
<evidence type="ECO:0000256" key="1">
    <source>
        <dbReference type="SAM" id="SignalP"/>
    </source>
</evidence>
<organism evidence="2 3">
    <name type="scientific">Flagellimonas spongiicola</name>
    <dbReference type="NCBI Taxonomy" id="2942208"/>
    <lineage>
        <taxon>Bacteria</taxon>
        <taxon>Pseudomonadati</taxon>
        <taxon>Bacteroidota</taxon>
        <taxon>Flavobacteriia</taxon>
        <taxon>Flavobacteriales</taxon>
        <taxon>Flavobacteriaceae</taxon>
        <taxon>Flagellimonas</taxon>
    </lineage>
</organism>
<dbReference type="EMBL" id="JAMFMA010000002">
    <property type="protein sequence ID" value="MCL6274083.1"/>
    <property type="molecule type" value="Genomic_DNA"/>
</dbReference>
<keyword evidence="1" id="KW-0732">Signal</keyword>
<sequence length="201" mass="22877">MKKTSKLLPIALILFLFMSTMNAQEKDNLPYHQIPDYPADYSPGNVAARMIDGLGFRFHWATKELTEKDLEYKASEDGRTIFQTMQHIYGMSETIKNAPSATPNIRPMDIEGLSYEELRSKTLHNLKAASELMAGKQAKDFEGFEVIFQRGDNQSKYPYWNMINGMLSDCIYHAGQITMLRRASGNPINPNISVFSGRLRN</sequence>
<proteinExistence type="predicted"/>
<dbReference type="Proteomes" id="UP001203607">
    <property type="component" value="Unassembled WGS sequence"/>
</dbReference>